<dbReference type="Proteomes" id="UP000618240">
    <property type="component" value="Unassembled WGS sequence"/>
</dbReference>
<evidence type="ECO:0000256" key="1">
    <source>
        <dbReference type="SAM" id="Coils"/>
    </source>
</evidence>
<gene>
    <name evidence="2" type="ORF">JI747_012115</name>
</gene>
<dbReference type="RefSeq" id="WP_225689014.1">
    <property type="nucleotide sequence ID" value="NZ_JAERSE020000003.1"/>
</dbReference>
<reference evidence="2 3" key="1">
    <citation type="submission" date="2021-09" db="EMBL/GenBank/DDBJ databases">
        <title>Genome sequencing and assembly of Chryseobacterium sp. RG1.</title>
        <authorList>
            <person name="Chhetri G."/>
        </authorList>
    </citation>
    <scope>NUCLEOTIDE SEQUENCE [LARGE SCALE GENOMIC DNA]</scope>
    <source>
        <strain evidence="2 3">RG1</strain>
    </source>
</reference>
<dbReference type="EMBL" id="JAERSE020000003">
    <property type="protein sequence ID" value="MCA6067930.1"/>
    <property type="molecule type" value="Genomic_DNA"/>
</dbReference>
<proteinExistence type="predicted"/>
<keyword evidence="1" id="KW-0175">Coiled coil</keyword>
<feature type="coiled-coil region" evidence="1">
    <location>
        <begin position="433"/>
        <end position="467"/>
    </location>
</feature>
<organism evidence="2 3">
    <name type="scientific">Chryseobacterium tagetis</name>
    <dbReference type="NCBI Taxonomy" id="2801334"/>
    <lineage>
        <taxon>Bacteria</taxon>
        <taxon>Pseudomonadati</taxon>
        <taxon>Bacteroidota</taxon>
        <taxon>Flavobacteriia</taxon>
        <taxon>Flavobacteriales</taxon>
        <taxon>Weeksellaceae</taxon>
        <taxon>Chryseobacterium group</taxon>
        <taxon>Chryseobacterium</taxon>
    </lineage>
</organism>
<keyword evidence="3" id="KW-1185">Reference proteome</keyword>
<accession>A0ABS8A2D6</accession>
<name>A0ABS8A2D6_9FLAO</name>
<protein>
    <submittedName>
        <fullName evidence="2">Uncharacterized protein</fullName>
    </submittedName>
</protein>
<comment type="caution">
    <text evidence="2">The sequence shown here is derived from an EMBL/GenBank/DDBJ whole genome shotgun (WGS) entry which is preliminary data.</text>
</comment>
<sequence>MPNILPLQINALYLEAPEQVIGQDIRFENVPWMNTEKNVFENPNVPLETNSIIPRPFSYDNGIYLDKGVHIHFVLPSYFKKFDDTGSLPKAPNRWYIKRERDGEEWIVESDYIWNVNDPELNKYATCTYVEEAGDDFRFKYIGRKYKLEEWTAKGTAEGRYLKNFSALGWGSFSFDIHYPNCRSVFGFYDEKGTKNDTYSVIGWVESDGQNILNEYIIAGKFQLKSGAKNENEESFDIAIANTLPETLSALIINTNNPAISKQDLQKQEEQIASMINFDELKDLSLDWISRVRNKQHEQQFNKTSGTTKYVLNIVPIDNEDSIQEYDFDINLLDFELSKSVADQYGNIRERLNALNQSPLLGELILSIWEKINLTELVTISVNESLEDELDALNRVLNNYELDTFRLHTKIESLYLHWSTYLSALFLNKNKNINKLKDDLKLLISQINILKEKLKKAETNVTNLQQLFSEKISNYYKKYCDYAVIKFLIKAQYSGDTVDQKELQTLLNQRYKTKTVLAKKSRTDYYNALPPSIIISSQKKNTVFNLFANPSVPQSTNSITSFDSKKKESYKTVLDTISDFQEVGVNHWHTYKVEWESLFLPKKEGHYLAADKKFNENFLQDSYTLDELNADLIKGYGLNDIAYMPNPNVYYGHSFVSNTVQEYVKEKLEKNLTHIDEVDNAPLIEQMKDFLQTLEDTALFELTLSDFNNLMLQRSNGLSVLPLIPNGFKDHKKLAKSIESLCKEYLNHLNLLTPNRLSIFNPFRNGAFKMSRLRIIDSFGRDKIIEPQKIITTHVQKIENKENWVALPPRYLQSAAMSTRFHRTITNKRKSPVIGWIVPVYLNQRLEFFDAHGKHLGAIDTENQWESSPFDISIAQENTEYKSVVKNPHLRRIIHWIIEKICKANKKDDFIKELQKAMEHTSPEDYTNPSLLETISTLPIAITLVNINLFTKGESLYDINYSENISINTYDNQRKYDKVKIPMSIGDLNQYNDGVLAYWHYNLKQEDENAEEKLGLKYLESKIYFNNDVIKKIDNHPYSINDFLKENPFDGNEKWSEIKGKLMTGSTINYKAQDKESYLALNETLNACQRYVLMHPKGNLHIKTGILPEKRIKLPYNKIKNALKRIELTLLTTPILTPKENLQLSLVKDNRYEWSWVELEKKNKKEPLSATNPPVKKRMTQNLAIDFNKDFGIETYLQSLLSNLKNDNLLVSELTAFFPHEKVYFIDKESFDTKNETNKYQTELGFINNTITNQIGKDENRKSKKVAFDFNQFKTKKLIALKEFLIREGYVIQSKTNLLHDKVYFIDFDRIQMVQEKAEAALSDFEKELMNLLSLKTSVKIIHLKELLKKLYAFTREDVYQIMNENFKQSLINKKIIQQDSFYPDEQIYFVDLGELEKIKIKDDWDEYEKMLLELINHKSKAMLEITDFNNNSGMIPNLVLKEGWLSIKSTKF</sequence>
<evidence type="ECO:0000313" key="3">
    <source>
        <dbReference type="Proteomes" id="UP000618240"/>
    </source>
</evidence>
<evidence type="ECO:0000313" key="2">
    <source>
        <dbReference type="EMBL" id="MCA6067930.1"/>
    </source>
</evidence>